<evidence type="ECO:0000313" key="1">
    <source>
        <dbReference type="EMBL" id="GAA1809115.1"/>
    </source>
</evidence>
<accession>A0ABP4YF13</accession>
<dbReference type="EMBL" id="BAAAPO010000062">
    <property type="protein sequence ID" value="GAA1809115.1"/>
    <property type="molecule type" value="Genomic_DNA"/>
</dbReference>
<evidence type="ECO:0000313" key="2">
    <source>
        <dbReference type="Proteomes" id="UP001499938"/>
    </source>
</evidence>
<protein>
    <submittedName>
        <fullName evidence="1">Uncharacterized protein</fullName>
    </submittedName>
</protein>
<organism evidence="1 2">
    <name type="scientific">Nostocoides veronense</name>
    <dbReference type="NCBI Taxonomy" id="330836"/>
    <lineage>
        <taxon>Bacteria</taxon>
        <taxon>Bacillati</taxon>
        <taxon>Actinomycetota</taxon>
        <taxon>Actinomycetes</taxon>
        <taxon>Micrococcales</taxon>
        <taxon>Intrasporangiaceae</taxon>
        <taxon>Nostocoides</taxon>
    </lineage>
</organism>
<dbReference type="RefSeq" id="WP_344088798.1">
    <property type="nucleotide sequence ID" value="NZ_BAAAPO010000062.1"/>
</dbReference>
<proteinExistence type="predicted"/>
<sequence length="59" mass="6495">MANYPPETYAAALTRQAVTMGNPETIRYFYGSSPLRWPPSGGFAGTRPMVVSFNRSPAR</sequence>
<comment type="caution">
    <text evidence="1">The sequence shown here is derived from an EMBL/GenBank/DDBJ whole genome shotgun (WGS) entry which is preliminary data.</text>
</comment>
<keyword evidence="2" id="KW-1185">Reference proteome</keyword>
<dbReference type="Proteomes" id="UP001499938">
    <property type="component" value="Unassembled WGS sequence"/>
</dbReference>
<gene>
    <name evidence="1" type="ORF">GCM10009811_35460</name>
</gene>
<reference evidence="2" key="1">
    <citation type="journal article" date="2019" name="Int. J. Syst. Evol. Microbiol.">
        <title>The Global Catalogue of Microorganisms (GCM) 10K type strain sequencing project: providing services to taxonomists for standard genome sequencing and annotation.</title>
        <authorList>
            <consortium name="The Broad Institute Genomics Platform"/>
            <consortium name="The Broad Institute Genome Sequencing Center for Infectious Disease"/>
            <person name="Wu L."/>
            <person name="Ma J."/>
        </authorList>
    </citation>
    <scope>NUCLEOTIDE SEQUENCE [LARGE SCALE GENOMIC DNA]</scope>
    <source>
        <strain evidence="2">JCM 15592</strain>
    </source>
</reference>
<name>A0ABP4YF13_9MICO</name>